<feature type="transmembrane region" description="Helical" evidence="6">
    <location>
        <begin position="37"/>
        <end position="57"/>
    </location>
</feature>
<dbReference type="InterPro" id="IPR020846">
    <property type="entry name" value="MFS_dom"/>
</dbReference>
<dbReference type="SUPFAM" id="SSF103473">
    <property type="entry name" value="MFS general substrate transporter"/>
    <property type="match status" value="1"/>
</dbReference>
<feature type="transmembrane region" description="Helical" evidence="6">
    <location>
        <begin position="63"/>
        <end position="84"/>
    </location>
</feature>
<dbReference type="PROSITE" id="PS50850">
    <property type="entry name" value="MFS"/>
    <property type="match status" value="1"/>
</dbReference>
<dbReference type="Gene3D" id="1.20.1250.20">
    <property type="entry name" value="MFS general substrate transporter like domains"/>
    <property type="match status" value="1"/>
</dbReference>
<evidence type="ECO:0000256" key="1">
    <source>
        <dbReference type="ARBA" id="ARBA00004651"/>
    </source>
</evidence>
<accession>A0AAW9I8H8</accession>
<protein>
    <submittedName>
        <fullName evidence="8">MFS transporter</fullName>
    </submittedName>
</protein>
<name>A0AAW9I8H8_CLOPF</name>
<dbReference type="AlphaFoldDB" id="A0AAW9I8H8"/>
<feature type="transmembrane region" description="Helical" evidence="6">
    <location>
        <begin position="96"/>
        <end position="115"/>
    </location>
</feature>
<proteinExistence type="predicted"/>
<feature type="non-terminal residue" evidence="8">
    <location>
        <position position="1"/>
    </location>
</feature>
<sequence>LGMEMTQAGAFMSAFYIGYVITQVPAGALVDKFGVRVILSVSLLLEGVATFFMGSITGFPPGFVLRLITGIGAGAVMSCCSRAIMDWFPAKERGTAFGLLLAAPSAGIVLSNYIVPVLNNAFGGWQGVFRT</sequence>
<evidence type="ECO:0000313" key="8">
    <source>
        <dbReference type="EMBL" id="MDZ4910723.1"/>
    </source>
</evidence>
<keyword evidence="2" id="KW-0813">Transport</keyword>
<feature type="domain" description="Major facilitator superfamily (MFS) profile" evidence="7">
    <location>
        <begin position="1"/>
        <end position="131"/>
    </location>
</feature>
<evidence type="ECO:0000256" key="3">
    <source>
        <dbReference type="ARBA" id="ARBA00022692"/>
    </source>
</evidence>
<evidence type="ECO:0000256" key="4">
    <source>
        <dbReference type="ARBA" id="ARBA00022989"/>
    </source>
</evidence>
<feature type="transmembrane region" description="Helical" evidence="6">
    <location>
        <begin position="12"/>
        <end position="30"/>
    </location>
</feature>
<reference evidence="8" key="1">
    <citation type="submission" date="2019-11" db="EMBL/GenBank/DDBJ databases">
        <title>Characterization of Clostridium perfringens isolates from swine manure treated agricultural soils.</title>
        <authorList>
            <person name="Wushke S.T."/>
        </authorList>
    </citation>
    <scope>NUCLEOTIDE SEQUENCE</scope>
    <source>
        <strain evidence="8">X94</strain>
    </source>
</reference>
<evidence type="ECO:0000313" key="9">
    <source>
        <dbReference type="Proteomes" id="UP001288778"/>
    </source>
</evidence>
<dbReference type="InterPro" id="IPR011701">
    <property type="entry name" value="MFS"/>
</dbReference>
<dbReference type="InterPro" id="IPR050382">
    <property type="entry name" value="MFS_Na/Anion_cotransporter"/>
</dbReference>
<gene>
    <name evidence="8" type="ORF">GNF68_17255</name>
</gene>
<dbReference type="Pfam" id="PF07690">
    <property type="entry name" value="MFS_1"/>
    <property type="match status" value="1"/>
</dbReference>
<evidence type="ECO:0000256" key="2">
    <source>
        <dbReference type="ARBA" id="ARBA00022448"/>
    </source>
</evidence>
<evidence type="ECO:0000259" key="7">
    <source>
        <dbReference type="PROSITE" id="PS50850"/>
    </source>
</evidence>
<feature type="non-terminal residue" evidence="8">
    <location>
        <position position="131"/>
    </location>
</feature>
<dbReference type="InterPro" id="IPR036259">
    <property type="entry name" value="MFS_trans_sf"/>
</dbReference>
<dbReference type="EMBL" id="WNUI01000651">
    <property type="protein sequence ID" value="MDZ4910723.1"/>
    <property type="molecule type" value="Genomic_DNA"/>
</dbReference>
<organism evidence="8 9">
    <name type="scientific">Clostridium perfringens</name>
    <dbReference type="NCBI Taxonomy" id="1502"/>
    <lineage>
        <taxon>Bacteria</taxon>
        <taxon>Bacillati</taxon>
        <taxon>Bacillota</taxon>
        <taxon>Clostridia</taxon>
        <taxon>Eubacteriales</taxon>
        <taxon>Clostridiaceae</taxon>
        <taxon>Clostridium</taxon>
    </lineage>
</organism>
<keyword evidence="5 6" id="KW-0472">Membrane</keyword>
<dbReference type="PANTHER" id="PTHR11662">
    <property type="entry name" value="SOLUTE CARRIER FAMILY 17"/>
    <property type="match status" value="1"/>
</dbReference>
<keyword evidence="4 6" id="KW-1133">Transmembrane helix</keyword>
<dbReference type="Proteomes" id="UP001288778">
    <property type="component" value="Unassembled WGS sequence"/>
</dbReference>
<evidence type="ECO:0000256" key="5">
    <source>
        <dbReference type="ARBA" id="ARBA00023136"/>
    </source>
</evidence>
<keyword evidence="3 6" id="KW-0812">Transmembrane</keyword>
<dbReference type="GO" id="GO:0022857">
    <property type="term" value="F:transmembrane transporter activity"/>
    <property type="evidence" value="ECO:0007669"/>
    <property type="project" value="InterPro"/>
</dbReference>
<evidence type="ECO:0000256" key="6">
    <source>
        <dbReference type="SAM" id="Phobius"/>
    </source>
</evidence>
<comment type="subcellular location">
    <subcellularLocation>
        <location evidence="1">Cell membrane</location>
        <topology evidence="1">Multi-pass membrane protein</topology>
    </subcellularLocation>
</comment>
<dbReference type="PANTHER" id="PTHR11662:SF399">
    <property type="entry name" value="FI19708P1-RELATED"/>
    <property type="match status" value="1"/>
</dbReference>
<comment type="caution">
    <text evidence="8">The sequence shown here is derived from an EMBL/GenBank/DDBJ whole genome shotgun (WGS) entry which is preliminary data.</text>
</comment>
<dbReference type="GO" id="GO:0005886">
    <property type="term" value="C:plasma membrane"/>
    <property type="evidence" value="ECO:0007669"/>
    <property type="project" value="UniProtKB-SubCell"/>
</dbReference>